<sequence>MREVAKRAGVSIATVSRVLNSSERVSSDAKQAVELAIQELNYQKPTAKRKKATKLFAVVVRNMSNPFFAQLIDVLEQEAYKHGRSILLFNSRNNLQLEKTFLSECVNHKVDGVFLIPRSLKQEHLSELGKLPFPVVLLTTTIAGMASIGTNHKHGGEQAAEHFIKCGYRRVGFIGASDTVSERFIGFRDRLVQKGIELAEERILAPYTLKQLQSYMQANLVEASNPIEAVFCSDDIAAGHVYNELKVLDSRDTLAIDLVGFDDTVIAQSLGFSSIQQPIKQIALLGFDTMIAALNAGQLEQAPTLLEPSLVVRHAPKIGQVERTPEILRNE</sequence>
<dbReference type="InterPro" id="IPR010982">
    <property type="entry name" value="Lambda_DNA-bd_dom_sf"/>
</dbReference>
<gene>
    <name evidence="5" type="ORF">AKJ17_08165</name>
</gene>
<keyword evidence="3" id="KW-0804">Transcription</keyword>
<proteinExistence type="predicted"/>
<dbReference type="EMBL" id="LHPJ01000006">
    <property type="protein sequence ID" value="KOO04089.1"/>
    <property type="molecule type" value="Genomic_DNA"/>
</dbReference>
<dbReference type="GO" id="GO:0003700">
    <property type="term" value="F:DNA-binding transcription factor activity"/>
    <property type="evidence" value="ECO:0007669"/>
    <property type="project" value="TreeGrafter"/>
</dbReference>
<keyword evidence="1" id="KW-0805">Transcription regulation</keyword>
<organism evidence="5 6">
    <name type="scientific">Vibrio nereis</name>
    <dbReference type="NCBI Taxonomy" id="693"/>
    <lineage>
        <taxon>Bacteria</taxon>
        <taxon>Pseudomonadati</taxon>
        <taxon>Pseudomonadota</taxon>
        <taxon>Gammaproteobacteria</taxon>
        <taxon>Vibrionales</taxon>
        <taxon>Vibrionaceae</taxon>
        <taxon>Vibrio</taxon>
    </lineage>
</organism>
<evidence type="ECO:0000313" key="6">
    <source>
        <dbReference type="Proteomes" id="UP000037515"/>
    </source>
</evidence>
<dbReference type="InterPro" id="IPR001761">
    <property type="entry name" value="Peripla_BP/Lac1_sug-bd_dom"/>
</dbReference>
<dbReference type="Pfam" id="PF00356">
    <property type="entry name" value="LacI"/>
    <property type="match status" value="1"/>
</dbReference>
<protein>
    <submittedName>
        <fullName evidence="5">LacI family transcriptional regulator</fullName>
    </submittedName>
</protein>
<dbReference type="PROSITE" id="PS50932">
    <property type="entry name" value="HTH_LACI_2"/>
    <property type="match status" value="1"/>
</dbReference>
<dbReference type="GO" id="GO:0000976">
    <property type="term" value="F:transcription cis-regulatory region binding"/>
    <property type="evidence" value="ECO:0007669"/>
    <property type="project" value="TreeGrafter"/>
</dbReference>
<dbReference type="SUPFAM" id="SSF47413">
    <property type="entry name" value="lambda repressor-like DNA-binding domains"/>
    <property type="match status" value="1"/>
</dbReference>
<dbReference type="SMART" id="SM00354">
    <property type="entry name" value="HTH_LACI"/>
    <property type="match status" value="1"/>
</dbReference>
<dbReference type="Proteomes" id="UP000037515">
    <property type="component" value="Unassembled WGS sequence"/>
</dbReference>
<accession>A0A0M0HPV7</accession>
<dbReference type="STRING" id="693.AKJ17_08165"/>
<dbReference type="CDD" id="cd01392">
    <property type="entry name" value="HTH_LacI"/>
    <property type="match status" value="1"/>
</dbReference>
<dbReference type="SUPFAM" id="SSF53822">
    <property type="entry name" value="Periplasmic binding protein-like I"/>
    <property type="match status" value="1"/>
</dbReference>
<name>A0A0M0HPV7_VIBNE</name>
<dbReference type="PANTHER" id="PTHR30146:SF109">
    <property type="entry name" value="HTH-TYPE TRANSCRIPTIONAL REGULATOR GALS"/>
    <property type="match status" value="1"/>
</dbReference>
<keyword evidence="6" id="KW-1185">Reference proteome</keyword>
<comment type="caution">
    <text evidence="5">The sequence shown here is derived from an EMBL/GenBank/DDBJ whole genome shotgun (WGS) entry which is preliminary data.</text>
</comment>
<dbReference type="PROSITE" id="PS00356">
    <property type="entry name" value="HTH_LACI_1"/>
    <property type="match status" value="1"/>
</dbReference>
<evidence type="ECO:0000259" key="4">
    <source>
        <dbReference type="PROSITE" id="PS50932"/>
    </source>
</evidence>
<evidence type="ECO:0000256" key="3">
    <source>
        <dbReference type="ARBA" id="ARBA00023163"/>
    </source>
</evidence>
<dbReference type="Pfam" id="PF00532">
    <property type="entry name" value="Peripla_BP_1"/>
    <property type="match status" value="1"/>
</dbReference>
<dbReference type="Gene3D" id="1.10.260.40">
    <property type="entry name" value="lambda repressor-like DNA-binding domains"/>
    <property type="match status" value="1"/>
</dbReference>
<feature type="domain" description="HTH lacI-type" evidence="4">
    <location>
        <begin position="1"/>
        <end position="53"/>
    </location>
</feature>
<evidence type="ECO:0000256" key="2">
    <source>
        <dbReference type="ARBA" id="ARBA00023125"/>
    </source>
</evidence>
<dbReference type="PATRIC" id="fig|693.5.peg.1671"/>
<reference evidence="6" key="1">
    <citation type="submission" date="2015-08" db="EMBL/GenBank/DDBJ databases">
        <title>Vibrio galatheae sp. nov., a novel member of the Vibrionaceae family isolated from the Solomon Islands.</title>
        <authorList>
            <person name="Giubergia S."/>
            <person name="Machado H."/>
            <person name="Mateiu R.V."/>
            <person name="Gram L."/>
        </authorList>
    </citation>
    <scope>NUCLEOTIDE SEQUENCE [LARGE SCALE GENOMIC DNA]</scope>
    <source>
        <strain evidence="6">DSM 19584</strain>
    </source>
</reference>
<dbReference type="InterPro" id="IPR028082">
    <property type="entry name" value="Peripla_BP_I"/>
</dbReference>
<keyword evidence="2" id="KW-0238">DNA-binding</keyword>
<evidence type="ECO:0000313" key="5">
    <source>
        <dbReference type="EMBL" id="KOO04089.1"/>
    </source>
</evidence>
<dbReference type="PANTHER" id="PTHR30146">
    <property type="entry name" value="LACI-RELATED TRANSCRIPTIONAL REPRESSOR"/>
    <property type="match status" value="1"/>
</dbReference>
<dbReference type="AlphaFoldDB" id="A0A0M0HPV7"/>
<dbReference type="InterPro" id="IPR000843">
    <property type="entry name" value="HTH_LacI"/>
</dbReference>
<dbReference type="Gene3D" id="3.40.50.2300">
    <property type="match status" value="2"/>
</dbReference>
<evidence type="ECO:0000256" key="1">
    <source>
        <dbReference type="ARBA" id="ARBA00023015"/>
    </source>
</evidence>